<dbReference type="PROSITE" id="PS00497">
    <property type="entry name" value="TYROSINASE_1"/>
    <property type="match status" value="1"/>
</dbReference>
<dbReference type="PROSITE" id="PS00498">
    <property type="entry name" value="TYROSINASE_2"/>
    <property type="match status" value="1"/>
</dbReference>
<dbReference type="RefSeq" id="XP_030991802.1">
    <property type="nucleotide sequence ID" value="XM_031135350.1"/>
</dbReference>
<dbReference type="Pfam" id="PF00264">
    <property type="entry name" value="Tyrosinase"/>
    <property type="match status" value="1"/>
</dbReference>
<evidence type="ECO:0000313" key="7">
    <source>
        <dbReference type="EMBL" id="TPX10091.1"/>
    </source>
</evidence>
<keyword evidence="4" id="KW-0732">Signal</keyword>
<dbReference type="PANTHER" id="PTHR11474:SF125">
    <property type="entry name" value="N-ACETYL-6-HYDROXYTRYPTOPHAN OXIDASE IVOB-RELATED"/>
    <property type="match status" value="1"/>
</dbReference>
<gene>
    <name evidence="7" type="ORF">E0L32_001288</name>
</gene>
<sequence>MLVVLNARLCTLWALLAALLFVGAPPVRAAAAVKRDFSEGQIDNGEALSQLSTEALQSSQQLHKRLVARGANSGCTVDKIRIRREWRTLPKSERRAFIAAVKCLQSSPSLLDPAVVPASKTLWDDFVAIHLFQTGNIHLTATFLTWHRYFTWTYEQKLRDVCGYKGTFPYWEWGLDVHNPAGSPVFDGSDTSLSGNGAYSPHEGLWITQAFSGNVLKLQPGTGSGCVTSGPFKDLKVRLGTVVMPQYGNPNWTGSANPLGEGNERCLKRDLNAWVASAFTSFRNTTELILENNNVEMFQAIMQADDRYVVGQLGVHGGGHYTIGGDPGADPFISPGDPGFYLHHAQIDRVFWIWQMLDFQHRQGVWGTSTLQNMPPSPNVTVEDTVDISPLNGPVKIKDLMNTVGGSPFCYVYFKESLDMKTSTSFALLGLIAGTAVAKTDLAGCTRTQMGNTYVYYVPDTGEICSLLDCGGGRAPPKTTVPGCAAYEGTATVTPSFLPGFGAAASTSTPSSGASTGPASTTSGVGQASTTPTATGGSSASTSSGEDKTQVTSTGISSNPPGKTVIITGTKETTAGTSGGSSGASGSKTQGSSGSSSSSTAGAAAVTAAAKGAAGLVAGAVAYLAL</sequence>
<proteinExistence type="predicted"/>
<dbReference type="AlphaFoldDB" id="A0A507AZ12"/>
<evidence type="ECO:0000256" key="2">
    <source>
        <dbReference type="ARBA" id="ARBA00023002"/>
    </source>
</evidence>
<feature type="domain" description="Tyrosinase copper-binding" evidence="6">
    <location>
        <begin position="337"/>
        <end position="348"/>
    </location>
</feature>
<evidence type="ECO:0000256" key="1">
    <source>
        <dbReference type="ARBA" id="ARBA00022723"/>
    </source>
</evidence>
<protein>
    <recommendedName>
        <fullName evidence="5 6">Tyrosinase copper-binding domain-containing protein</fullName>
    </recommendedName>
</protein>
<dbReference type="PANTHER" id="PTHR11474">
    <property type="entry name" value="TYROSINASE FAMILY MEMBER"/>
    <property type="match status" value="1"/>
</dbReference>
<dbReference type="STRING" id="1093900.A0A507AZ12"/>
<feature type="domain" description="Tyrosinase copper-binding" evidence="5">
    <location>
        <begin position="138"/>
        <end position="155"/>
    </location>
</feature>
<keyword evidence="1" id="KW-0479">Metal-binding</keyword>
<dbReference type="InterPro" id="IPR002227">
    <property type="entry name" value="Tyrosinase_Cu-bd"/>
</dbReference>
<dbReference type="InterPro" id="IPR008922">
    <property type="entry name" value="Di-copper_centre_dom_sf"/>
</dbReference>
<keyword evidence="8" id="KW-1185">Reference proteome</keyword>
<organism evidence="7 8">
    <name type="scientific">Thyridium curvatum</name>
    <dbReference type="NCBI Taxonomy" id="1093900"/>
    <lineage>
        <taxon>Eukaryota</taxon>
        <taxon>Fungi</taxon>
        <taxon>Dikarya</taxon>
        <taxon>Ascomycota</taxon>
        <taxon>Pezizomycotina</taxon>
        <taxon>Sordariomycetes</taxon>
        <taxon>Sordariomycetidae</taxon>
        <taxon>Thyridiales</taxon>
        <taxon>Thyridiaceae</taxon>
        <taxon>Thyridium</taxon>
    </lineage>
</organism>
<feature type="compositionally biased region" description="Low complexity" evidence="3">
    <location>
        <begin position="584"/>
        <end position="600"/>
    </location>
</feature>
<reference evidence="7 8" key="1">
    <citation type="submission" date="2019-06" db="EMBL/GenBank/DDBJ databases">
        <title>Draft genome sequence of the filamentous fungus Phialemoniopsis curvata isolated from diesel fuel.</title>
        <authorList>
            <person name="Varaljay V.A."/>
            <person name="Lyon W.J."/>
            <person name="Crouch A.L."/>
            <person name="Drake C.E."/>
            <person name="Hollomon J.M."/>
            <person name="Nadeau L.J."/>
            <person name="Nunn H.S."/>
            <person name="Stevenson B.S."/>
            <person name="Bojanowski C.L."/>
            <person name="Crookes-Goodson W.J."/>
        </authorList>
    </citation>
    <scope>NUCLEOTIDE SEQUENCE [LARGE SCALE GENOMIC DNA]</scope>
    <source>
        <strain evidence="7 8">D216</strain>
    </source>
</reference>
<evidence type="ECO:0000259" key="5">
    <source>
        <dbReference type="PROSITE" id="PS00497"/>
    </source>
</evidence>
<comment type="caution">
    <text evidence="7">The sequence shown here is derived from an EMBL/GenBank/DDBJ whole genome shotgun (WGS) entry which is preliminary data.</text>
</comment>
<dbReference type="EMBL" id="SKBQ01000005">
    <property type="protein sequence ID" value="TPX10091.1"/>
    <property type="molecule type" value="Genomic_DNA"/>
</dbReference>
<keyword evidence="2" id="KW-0560">Oxidoreductase</keyword>
<dbReference type="Proteomes" id="UP000319257">
    <property type="component" value="Unassembled WGS sequence"/>
</dbReference>
<accession>A0A507AZ12</accession>
<dbReference type="GO" id="GO:0046872">
    <property type="term" value="F:metal ion binding"/>
    <property type="evidence" value="ECO:0007669"/>
    <property type="project" value="UniProtKB-KW"/>
</dbReference>
<name>A0A507AZ12_9PEZI</name>
<dbReference type="PRINTS" id="PR00092">
    <property type="entry name" value="TYROSINASE"/>
</dbReference>
<dbReference type="InParanoid" id="A0A507AZ12"/>
<dbReference type="GeneID" id="41968735"/>
<dbReference type="OrthoDB" id="6132182at2759"/>
<feature type="region of interest" description="Disordered" evidence="3">
    <location>
        <begin position="504"/>
        <end position="600"/>
    </location>
</feature>
<dbReference type="GO" id="GO:0016491">
    <property type="term" value="F:oxidoreductase activity"/>
    <property type="evidence" value="ECO:0007669"/>
    <property type="project" value="UniProtKB-KW"/>
</dbReference>
<feature type="signal peptide" evidence="4">
    <location>
        <begin position="1"/>
        <end position="29"/>
    </location>
</feature>
<evidence type="ECO:0000259" key="6">
    <source>
        <dbReference type="PROSITE" id="PS00498"/>
    </source>
</evidence>
<dbReference type="InterPro" id="IPR050316">
    <property type="entry name" value="Tyrosinase/Hemocyanin"/>
</dbReference>
<feature type="compositionally biased region" description="Low complexity" evidence="3">
    <location>
        <begin position="504"/>
        <end position="544"/>
    </location>
</feature>
<feature type="compositionally biased region" description="Polar residues" evidence="3">
    <location>
        <begin position="550"/>
        <end position="561"/>
    </location>
</feature>
<evidence type="ECO:0000256" key="3">
    <source>
        <dbReference type="SAM" id="MobiDB-lite"/>
    </source>
</evidence>
<dbReference type="Gene3D" id="1.10.1280.10">
    <property type="entry name" value="Di-copper center containing domain from catechol oxidase"/>
    <property type="match status" value="1"/>
</dbReference>
<dbReference type="SUPFAM" id="SSF48056">
    <property type="entry name" value="Di-copper centre-containing domain"/>
    <property type="match status" value="1"/>
</dbReference>
<evidence type="ECO:0000313" key="8">
    <source>
        <dbReference type="Proteomes" id="UP000319257"/>
    </source>
</evidence>
<feature type="chain" id="PRO_5021232374" description="Tyrosinase copper-binding domain-containing protein" evidence="4">
    <location>
        <begin position="30"/>
        <end position="626"/>
    </location>
</feature>
<evidence type="ECO:0000256" key="4">
    <source>
        <dbReference type="SAM" id="SignalP"/>
    </source>
</evidence>